<evidence type="ECO:0000313" key="1">
    <source>
        <dbReference type="EMBL" id="CAB5222409.1"/>
    </source>
</evidence>
<dbReference type="GO" id="GO:0003677">
    <property type="term" value="F:DNA binding"/>
    <property type="evidence" value="ECO:0007669"/>
    <property type="project" value="InterPro"/>
</dbReference>
<name>A0A6J7WWG9_9CAUD</name>
<organism evidence="1">
    <name type="scientific">uncultured Caudovirales phage</name>
    <dbReference type="NCBI Taxonomy" id="2100421"/>
    <lineage>
        <taxon>Viruses</taxon>
        <taxon>Duplodnaviria</taxon>
        <taxon>Heunggongvirae</taxon>
        <taxon>Uroviricota</taxon>
        <taxon>Caudoviricetes</taxon>
        <taxon>Peduoviridae</taxon>
        <taxon>Maltschvirus</taxon>
        <taxon>Maltschvirus maltsch</taxon>
    </lineage>
</organism>
<reference evidence="1" key="1">
    <citation type="submission" date="2020-05" db="EMBL/GenBank/DDBJ databases">
        <authorList>
            <person name="Chiriac C."/>
            <person name="Salcher M."/>
            <person name="Ghai R."/>
            <person name="Kavagutti S V."/>
        </authorList>
    </citation>
    <scope>NUCLEOTIDE SEQUENCE</scope>
</reference>
<dbReference type="SUPFAM" id="SSF47413">
    <property type="entry name" value="lambda repressor-like DNA-binding domains"/>
    <property type="match status" value="1"/>
</dbReference>
<proteinExistence type="predicted"/>
<dbReference type="Pfam" id="PF13560">
    <property type="entry name" value="HTH_31"/>
    <property type="match status" value="1"/>
</dbReference>
<protein>
    <recommendedName>
        <fullName evidence="2">HTH_XRE domain containing protein</fullName>
    </recommendedName>
</protein>
<dbReference type="EMBL" id="LR798304">
    <property type="protein sequence ID" value="CAB5222409.1"/>
    <property type="molecule type" value="Genomic_DNA"/>
</dbReference>
<evidence type="ECO:0008006" key="2">
    <source>
        <dbReference type="Google" id="ProtNLM"/>
    </source>
</evidence>
<dbReference type="InterPro" id="IPR010982">
    <property type="entry name" value="Lambda_DNA-bd_dom_sf"/>
</dbReference>
<gene>
    <name evidence="1" type="ORF">UFOVP373_5</name>
</gene>
<accession>A0A6J7WWG9</accession>
<sequence>MMAQTQIRLWCAQDGRKLGWLARKVPVASSSLSRWMTGRVVPSAVYRHRLADITGIEDLRFEEEWVSK</sequence>